<reference evidence="2" key="1">
    <citation type="submission" date="2021-02" db="EMBL/GenBank/DDBJ databases">
        <authorList>
            <person name="Johnson B.J."/>
            <person name="Isenhart S.H."/>
            <person name="Brown D.K."/>
            <person name="Kleven A.S."/>
            <person name="Bohn B.R."/>
            <person name="Martinez L.A."/>
            <person name="Garcia C.A."/>
            <person name="Zack K.M."/>
            <person name="Garlena R.A."/>
            <person name="Russell D.A."/>
            <person name="Jacobs-Sera D."/>
            <person name="Hatfull G.F."/>
        </authorList>
    </citation>
    <scope>NUCLEOTIDE SEQUENCE</scope>
</reference>
<organism evidence="2 3">
    <name type="scientific">Arthrobacter phage Prairie</name>
    <dbReference type="NCBI Taxonomy" id="2816463"/>
    <lineage>
        <taxon>Viruses</taxon>
        <taxon>Duplodnaviria</taxon>
        <taxon>Heunggongvirae</taxon>
        <taxon>Uroviricota</taxon>
        <taxon>Caudoviricetes</taxon>
        <taxon>Berryhillviridae</taxon>
        <taxon>Lilmacvirus</taxon>
        <taxon>Lilmacvirus prairie</taxon>
    </lineage>
</organism>
<evidence type="ECO:0000313" key="3">
    <source>
        <dbReference type="Proteomes" id="UP000664925"/>
    </source>
</evidence>
<evidence type="ECO:0000256" key="1">
    <source>
        <dbReference type="SAM" id="MobiDB-lite"/>
    </source>
</evidence>
<dbReference type="EMBL" id="MW601223">
    <property type="protein sequence ID" value="QTF82164.1"/>
    <property type="molecule type" value="Genomic_DNA"/>
</dbReference>
<name>A0A8A5LUG8_9CAUD</name>
<accession>A0A8A5LUG8</accession>
<proteinExistence type="predicted"/>
<feature type="region of interest" description="Disordered" evidence="1">
    <location>
        <begin position="44"/>
        <end position="73"/>
    </location>
</feature>
<sequence>MSEEATRTTRVVEIATVERDPVRARSWVAWCKSCEDGIRATRSKAEGWADRHNADRHGLPTPHVDREQWIPGK</sequence>
<protein>
    <submittedName>
        <fullName evidence="2">Uncharacterized protein</fullName>
    </submittedName>
</protein>
<keyword evidence="3" id="KW-1185">Reference proteome</keyword>
<evidence type="ECO:0000313" key="2">
    <source>
        <dbReference type="EMBL" id="QTF82164.1"/>
    </source>
</evidence>
<dbReference type="Proteomes" id="UP000664925">
    <property type="component" value="Segment"/>
</dbReference>
<gene>
    <name evidence="2" type="primary">67</name>
    <name evidence="2" type="ORF">SEA_PRAIRIE_67</name>
</gene>